<comment type="caution">
    <text evidence="1">The sequence shown here is derived from an EMBL/GenBank/DDBJ whole genome shotgun (WGS) entry which is preliminary data.</text>
</comment>
<evidence type="ECO:0000313" key="1">
    <source>
        <dbReference type="EMBL" id="KAJ3098130.1"/>
    </source>
</evidence>
<reference evidence="1" key="1">
    <citation type="submission" date="2020-05" db="EMBL/GenBank/DDBJ databases">
        <title>Phylogenomic resolution of chytrid fungi.</title>
        <authorList>
            <person name="Stajich J.E."/>
            <person name="Amses K."/>
            <person name="Simmons R."/>
            <person name="Seto K."/>
            <person name="Myers J."/>
            <person name="Bonds A."/>
            <person name="Quandt C.A."/>
            <person name="Barry K."/>
            <person name="Liu P."/>
            <person name="Grigoriev I."/>
            <person name="Longcore J.E."/>
            <person name="James T.Y."/>
        </authorList>
    </citation>
    <scope>NUCLEOTIDE SEQUENCE</scope>
    <source>
        <strain evidence="1">JEL0513</strain>
    </source>
</reference>
<evidence type="ECO:0000313" key="2">
    <source>
        <dbReference type="Proteomes" id="UP001211907"/>
    </source>
</evidence>
<proteinExistence type="predicted"/>
<sequence>MSINTHNFRKIFHKDHSTPPNAYTKLHHGFDFGRGDAINGLGIDYKACILADSEPIRLELNRRLTEEKRQTDEFDSDFSLVAKFVKITTPATETMSSKLQATSTTTASSDYIYHFYVVQKVSVTLSNMNPSTEVIKAAKDIISAANKSTSDDTAVYAKYQSFHKTFGKYRIVSAIYGGRRIDKIHKSNASNYLKLENEIGFAESSVEHTYKAKNNSKESFVMSYVFGGDTQKQTRREWYESINDANVEIIEITEYDPIENIFPNHLLQKWAKLKEKFNNENRIVDMKLSLNIRREAFNMWAHDQKMLRVGVFGDVGQGKSSFLRTITWMMNSEHSIGSGSKSGVTAWTTARQNCTIGNFVFVDLPGLDQSTRAYLKKNMSEMIAGRWEDKEKVAYASSFFGWLWMHLFPTADATNGNSLDAAIIVLKAPPPANKVTSETQADYTLRLNKTFMNWAATSKEEVELIQEALGLLKRKVKHAVVVTHKDILKECPTLLENTESFCNKQSWTFVLTETAL</sequence>
<dbReference type="InterPro" id="IPR027417">
    <property type="entry name" value="P-loop_NTPase"/>
</dbReference>
<keyword evidence="2" id="KW-1185">Reference proteome</keyword>
<dbReference type="Proteomes" id="UP001211907">
    <property type="component" value="Unassembled WGS sequence"/>
</dbReference>
<dbReference type="SUPFAM" id="SSF52540">
    <property type="entry name" value="P-loop containing nucleoside triphosphate hydrolases"/>
    <property type="match status" value="1"/>
</dbReference>
<dbReference type="Gene3D" id="3.40.50.300">
    <property type="entry name" value="P-loop containing nucleotide triphosphate hydrolases"/>
    <property type="match status" value="1"/>
</dbReference>
<accession>A0AAD5STG2</accession>
<dbReference type="EMBL" id="JADGJH010002447">
    <property type="protein sequence ID" value="KAJ3098130.1"/>
    <property type="molecule type" value="Genomic_DNA"/>
</dbReference>
<name>A0AAD5STG2_9FUNG</name>
<gene>
    <name evidence="1" type="ORF">HK100_005166</name>
</gene>
<feature type="non-terminal residue" evidence="1">
    <location>
        <position position="1"/>
    </location>
</feature>
<dbReference type="AlphaFoldDB" id="A0AAD5STG2"/>
<protein>
    <submittedName>
        <fullName evidence="1">Uncharacterized protein</fullName>
    </submittedName>
</protein>
<dbReference type="CDD" id="cd00882">
    <property type="entry name" value="Ras_like_GTPase"/>
    <property type="match status" value="1"/>
</dbReference>
<organism evidence="1 2">
    <name type="scientific">Physocladia obscura</name>
    <dbReference type="NCBI Taxonomy" id="109957"/>
    <lineage>
        <taxon>Eukaryota</taxon>
        <taxon>Fungi</taxon>
        <taxon>Fungi incertae sedis</taxon>
        <taxon>Chytridiomycota</taxon>
        <taxon>Chytridiomycota incertae sedis</taxon>
        <taxon>Chytridiomycetes</taxon>
        <taxon>Chytridiales</taxon>
        <taxon>Chytriomycetaceae</taxon>
        <taxon>Physocladia</taxon>
    </lineage>
</organism>